<dbReference type="NCBIfam" id="TIGR00842">
    <property type="entry name" value="bcct"/>
    <property type="match status" value="1"/>
</dbReference>
<evidence type="ECO:0000256" key="6">
    <source>
        <dbReference type="ARBA" id="ARBA00023136"/>
    </source>
</evidence>
<feature type="transmembrane region" description="Helical" evidence="7">
    <location>
        <begin position="430"/>
        <end position="459"/>
    </location>
</feature>
<dbReference type="AlphaFoldDB" id="F8DCI7"/>
<comment type="subcellular location">
    <subcellularLocation>
        <location evidence="1">Cell membrane</location>
        <topology evidence="1">Multi-pass membrane protein</topology>
    </subcellularLocation>
</comment>
<feature type="transmembrane region" description="Helical" evidence="7">
    <location>
        <begin position="496"/>
        <end position="519"/>
    </location>
</feature>
<dbReference type="EMBL" id="CP002839">
    <property type="protein sequence ID" value="AEH36029.1"/>
    <property type="molecule type" value="Genomic_DNA"/>
</dbReference>
<evidence type="ECO:0000256" key="1">
    <source>
        <dbReference type="ARBA" id="ARBA00004651"/>
    </source>
</evidence>
<feature type="transmembrane region" description="Helical" evidence="7">
    <location>
        <begin position="471"/>
        <end position="490"/>
    </location>
</feature>
<dbReference type="InterPro" id="IPR000060">
    <property type="entry name" value="BCCT_transptr"/>
</dbReference>
<sequence length="545" mass="57660">MSTADRDGASDDDGALRTFVAELDPVVFGVGFVVAASIVVAFLLREERTLELMEGTNEFLWTSFGWAYLVSMFALVAFVLFLIFGPWGNIKLGDPDEDPEFSFLAYFAMLYSAGIAAGIVFWGPAEAIFHYSTPSPFSGVEAETTGAAVSALQYTFFHWGLSAWSAYVIIGIPIAYFAYRKGAPMRISTIIAPIVGLDNLEGPWAKLVDILAVFATIGGIATTLGLVGNQFLVGLEYAGGVSFGDAGTVLVITGLTVAFTISVALGVEKGIRRVSYFNMGLFGLLTVAAFVLGPSVYIMTVGTQALGAYINEFVSMSLFMGASETGGQGADSGFVGAWTVFYWAWWFSWAPFVGLFIARISRGRTVRQVAATGVVASTAVTIPWFATMGGTSIFLESSGQAEILGTLEAWGFNEAVAGYPLFEALPAGELLTVLFLVLVTTFFVTSADSSTLALGMLTTGGKRKPSTINRVIWGALMGALASLLMVAGGTTALQQAAIIAGGPFAVITLVAVGVMISVFGSRRALFLREEDRSEAPTGQAMPEDD</sequence>
<dbReference type="RefSeq" id="WP_013878925.1">
    <property type="nucleotide sequence ID" value="NC_015666.1"/>
</dbReference>
<keyword evidence="4 7" id="KW-0812">Transmembrane</keyword>
<feature type="transmembrane region" description="Helical" evidence="7">
    <location>
        <begin position="340"/>
        <end position="357"/>
    </location>
</feature>
<gene>
    <name evidence="8" type="ordered locus">Halxa_1396</name>
</gene>
<keyword evidence="2" id="KW-0813">Transport</keyword>
<feature type="transmembrane region" description="Helical" evidence="7">
    <location>
        <begin position="26"/>
        <end position="44"/>
    </location>
</feature>
<evidence type="ECO:0000313" key="8">
    <source>
        <dbReference type="EMBL" id="AEH36029.1"/>
    </source>
</evidence>
<keyword evidence="3" id="KW-1003">Cell membrane</keyword>
<dbReference type="InterPro" id="IPR018093">
    <property type="entry name" value="BCCT_CS"/>
</dbReference>
<feature type="transmembrane region" description="Helical" evidence="7">
    <location>
        <begin position="104"/>
        <end position="125"/>
    </location>
</feature>
<reference evidence="8 9" key="1">
    <citation type="journal article" date="2012" name="Stand. Genomic Sci.">
        <title>Complete genome sequence of Halopiger xanaduensis type strain (SH-6(T)).</title>
        <authorList>
            <person name="Anderson I."/>
            <person name="Tindall B.J."/>
            <person name="Rohde M."/>
            <person name="Lucas S."/>
            <person name="Han J."/>
            <person name="Lapidus A."/>
            <person name="Cheng J.F."/>
            <person name="Goodwin L."/>
            <person name="Pitluck S."/>
            <person name="Peters L."/>
            <person name="Pati A."/>
            <person name="Mikhailova N."/>
            <person name="Pagani I."/>
            <person name="Teshima H."/>
            <person name="Han C."/>
            <person name="Tapia R."/>
            <person name="Land M."/>
            <person name="Woyke T."/>
            <person name="Klenk H.P."/>
            <person name="Kyrpides N."/>
            <person name="Ivanova N."/>
        </authorList>
    </citation>
    <scope>NUCLEOTIDE SEQUENCE [LARGE SCALE GENOMIC DNA]</scope>
    <source>
        <strain evidence="9">DSM 18323 / JCM 14033 / SH-6</strain>
    </source>
</reference>
<feature type="transmembrane region" description="Helical" evidence="7">
    <location>
        <begin position="156"/>
        <end position="179"/>
    </location>
</feature>
<feature type="transmembrane region" description="Helical" evidence="7">
    <location>
        <begin position="207"/>
        <end position="227"/>
    </location>
</feature>
<protein>
    <submittedName>
        <fullName evidence="8">Choline/carnitine/betaine transporter</fullName>
    </submittedName>
</protein>
<dbReference type="HOGENOM" id="CLU_010118_6_2_2"/>
<dbReference type="STRING" id="797210.Halxa_1396"/>
<proteinExistence type="predicted"/>
<name>F8DCI7_HALXS</name>
<dbReference type="OrthoDB" id="141573at2157"/>
<feature type="transmembrane region" description="Helical" evidence="7">
    <location>
        <begin position="247"/>
        <end position="267"/>
    </location>
</feature>
<evidence type="ECO:0000256" key="3">
    <source>
        <dbReference type="ARBA" id="ARBA00022475"/>
    </source>
</evidence>
<evidence type="ECO:0000256" key="2">
    <source>
        <dbReference type="ARBA" id="ARBA00022448"/>
    </source>
</evidence>
<dbReference type="PANTHER" id="PTHR30047">
    <property type="entry name" value="HIGH-AFFINITY CHOLINE TRANSPORT PROTEIN-RELATED"/>
    <property type="match status" value="1"/>
</dbReference>
<dbReference type="GeneID" id="10796366"/>
<feature type="transmembrane region" description="Helical" evidence="7">
    <location>
        <begin position="279"/>
        <end position="299"/>
    </location>
</feature>
<evidence type="ECO:0000256" key="7">
    <source>
        <dbReference type="SAM" id="Phobius"/>
    </source>
</evidence>
<dbReference type="Proteomes" id="UP000006794">
    <property type="component" value="Chromosome"/>
</dbReference>
<dbReference type="PANTHER" id="PTHR30047:SF7">
    <property type="entry name" value="HIGH-AFFINITY CHOLINE TRANSPORT PROTEIN"/>
    <property type="match status" value="1"/>
</dbReference>
<dbReference type="PROSITE" id="PS01303">
    <property type="entry name" value="BCCT"/>
    <property type="match status" value="1"/>
</dbReference>
<organism evidence="8 9">
    <name type="scientific">Halopiger xanaduensis (strain DSM 18323 / JCM 14033 / SH-6)</name>
    <dbReference type="NCBI Taxonomy" id="797210"/>
    <lineage>
        <taxon>Archaea</taxon>
        <taxon>Methanobacteriati</taxon>
        <taxon>Methanobacteriota</taxon>
        <taxon>Stenosarchaea group</taxon>
        <taxon>Halobacteria</taxon>
        <taxon>Halobacteriales</taxon>
        <taxon>Natrialbaceae</taxon>
        <taxon>Halopiger</taxon>
    </lineage>
</organism>
<dbReference type="eggNOG" id="arCOG04540">
    <property type="taxonomic scope" value="Archaea"/>
</dbReference>
<dbReference type="GO" id="GO:0022857">
    <property type="term" value="F:transmembrane transporter activity"/>
    <property type="evidence" value="ECO:0007669"/>
    <property type="project" value="InterPro"/>
</dbReference>
<keyword evidence="6 7" id="KW-0472">Membrane</keyword>
<keyword evidence="9" id="KW-1185">Reference proteome</keyword>
<dbReference type="Pfam" id="PF02028">
    <property type="entry name" value="BCCT"/>
    <property type="match status" value="1"/>
</dbReference>
<evidence type="ECO:0000313" key="9">
    <source>
        <dbReference type="Proteomes" id="UP000006794"/>
    </source>
</evidence>
<dbReference type="GO" id="GO:0005886">
    <property type="term" value="C:plasma membrane"/>
    <property type="evidence" value="ECO:0007669"/>
    <property type="project" value="UniProtKB-SubCell"/>
</dbReference>
<feature type="transmembrane region" description="Helical" evidence="7">
    <location>
        <begin position="369"/>
        <end position="386"/>
    </location>
</feature>
<keyword evidence="5 7" id="KW-1133">Transmembrane helix</keyword>
<feature type="transmembrane region" description="Helical" evidence="7">
    <location>
        <begin position="64"/>
        <end position="84"/>
    </location>
</feature>
<dbReference type="KEGG" id="hxa:Halxa_1396"/>
<accession>F8DCI7</accession>
<evidence type="ECO:0000256" key="4">
    <source>
        <dbReference type="ARBA" id="ARBA00022692"/>
    </source>
</evidence>
<evidence type="ECO:0000256" key="5">
    <source>
        <dbReference type="ARBA" id="ARBA00022989"/>
    </source>
</evidence>